<reference evidence="1" key="1">
    <citation type="submission" date="2014-09" db="EMBL/GenBank/DDBJ databases">
        <authorList>
            <person name="Magalhaes I.L.F."/>
            <person name="Oliveira U."/>
            <person name="Santos F.R."/>
            <person name="Vidigal T.H.D.A."/>
            <person name="Brescovit A.D."/>
            <person name="Santos A.J."/>
        </authorList>
    </citation>
    <scope>NUCLEOTIDE SEQUENCE</scope>
    <source>
        <tissue evidence="1">Shoot tissue taken approximately 20 cm above the soil surface</tissue>
    </source>
</reference>
<proteinExistence type="predicted"/>
<name>A0A0A9H4K4_ARUDO</name>
<protein>
    <submittedName>
        <fullName evidence="1">Uncharacterized protein</fullName>
    </submittedName>
</protein>
<dbReference type="AlphaFoldDB" id="A0A0A9H4K4"/>
<evidence type="ECO:0000313" key="1">
    <source>
        <dbReference type="EMBL" id="JAE27833.1"/>
    </source>
</evidence>
<organism evidence="1">
    <name type="scientific">Arundo donax</name>
    <name type="common">Giant reed</name>
    <name type="synonym">Donax arundinaceus</name>
    <dbReference type="NCBI Taxonomy" id="35708"/>
    <lineage>
        <taxon>Eukaryota</taxon>
        <taxon>Viridiplantae</taxon>
        <taxon>Streptophyta</taxon>
        <taxon>Embryophyta</taxon>
        <taxon>Tracheophyta</taxon>
        <taxon>Spermatophyta</taxon>
        <taxon>Magnoliopsida</taxon>
        <taxon>Liliopsida</taxon>
        <taxon>Poales</taxon>
        <taxon>Poaceae</taxon>
        <taxon>PACMAD clade</taxon>
        <taxon>Arundinoideae</taxon>
        <taxon>Arundineae</taxon>
        <taxon>Arundo</taxon>
    </lineage>
</organism>
<reference evidence="1" key="2">
    <citation type="journal article" date="2015" name="Data Brief">
        <title>Shoot transcriptome of the giant reed, Arundo donax.</title>
        <authorList>
            <person name="Barrero R.A."/>
            <person name="Guerrero F.D."/>
            <person name="Moolhuijzen P."/>
            <person name="Goolsby J.A."/>
            <person name="Tidwell J."/>
            <person name="Bellgard S.E."/>
            <person name="Bellgard M.I."/>
        </authorList>
    </citation>
    <scope>NUCLEOTIDE SEQUENCE</scope>
    <source>
        <tissue evidence="1">Shoot tissue taken approximately 20 cm above the soil surface</tissue>
    </source>
</reference>
<accession>A0A0A9H4K4</accession>
<dbReference type="EMBL" id="GBRH01170063">
    <property type="protein sequence ID" value="JAE27833.1"/>
    <property type="molecule type" value="Transcribed_RNA"/>
</dbReference>
<sequence length="31" mass="3632">MELLGMTKILLRKEDQYLFISNGTSVEAKFR</sequence>